<name>A0A1Y1ZVB9_9PLEO</name>
<dbReference type="Proteomes" id="UP000193144">
    <property type="component" value="Unassembled WGS sequence"/>
</dbReference>
<feature type="compositionally biased region" description="Polar residues" evidence="1">
    <location>
        <begin position="13"/>
        <end position="23"/>
    </location>
</feature>
<feature type="region of interest" description="Disordered" evidence="1">
    <location>
        <begin position="1"/>
        <end position="59"/>
    </location>
</feature>
<comment type="caution">
    <text evidence="2">The sequence shown here is derived from an EMBL/GenBank/DDBJ whole genome shotgun (WGS) entry which is preliminary data.</text>
</comment>
<gene>
    <name evidence="2" type="ORF">BCR34DRAFT_560936</name>
</gene>
<dbReference type="AlphaFoldDB" id="A0A1Y1ZVB9"/>
<evidence type="ECO:0000313" key="3">
    <source>
        <dbReference type="Proteomes" id="UP000193144"/>
    </source>
</evidence>
<reference evidence="2 3" key="1">
    <citation type="submission" date="2016-07" db="EMBL/GenBank/DDBJ databases">
        <title>Pervasive Adenine N6-methylation of Active Genes in Fungi.</title>
        <authorList>
            <consortium name="DOE Joint Genome Institute"/>
            <person name="Mondo S.J."/>
            <person name="Dannebaum R.O."/>
            <person name="Kuo R.C."/>
            <person name="Labutti K."/>
            <person name="Haridas S."/>
            <person name="Kuo A."/>
            <person name="Salamov A."/>
            <person name="Ahrendt S.R."/>
            <person name="Lipzen A."/>
            <person name="Sullivan W."/>
            <person name="Andreopoulos W.B."/>
            <person name="Clum A."/>
            <person name="Lindquist E."/>
            <person name="Daum C."/>
            <person name="Ramamoorthy G.K."/>
            <person name="Gryganskyi A."/>
            <person name="Culley D."/>
            <person name="Magnuson J.K."/>
            <person name="James T.Y."/>
            <person name="O'Malley M.A."/>
            <person name="Stajich J.E."/>
            <person name="Spatafora J.W."/>
            <person name="Visel A."/>
            <person name="Grigoriev I.V."/>
        </authorList>
    </citation>
    <scope>NUCLEOTIDE SEQUENCE [LARGE SCALE GENOMIC DNA]</scope>
    <source>
        <strain evidence="2 3">CBS 115471</strain>
    </source>
</reference>
<dbReference type="EMBL" id="MCFA01000035">
    <property type="protein sequence ID" value="ORY14213.1"/>
    <property type="molecule type" value="Genomic_DNA"/>
</dbReference>
<evidence type="ECO:0000256" key="1">
    <source>
        <dbReference type="SAM" id="MobiDB-lite"/>
    </source>
</evidence>
<accession>A0A1Y1ZVB9</accession>
<protein>
    <submittedName>
        <fullName evidence="2">Uncharacterized protein</fullName>
    </submittedName>
</protein>
<keyword evidence="3" id="KW-1185">Reference proteome</keyword>
<organism evidence="2 3">
    <name type="scientific">Clohesyomyces aquaticus</name>
    <dbReference type="NCBI Taxonomy" id="1231657"/>
    <lineage>
        <taxon>Eukaryota</taxon>
        <taxon>Fungi</taxon>
        <taxon>Dikarya</taxon>
        <taxon>Ascomycota</taxon>
        <taxon>Pezizomycotina</taxon>
        <taxon>Dothideomycetes</taxon>
        <taxon>Pleosporomycetidae</taxon>
        <taxon>Pleosporales</taxon>
        <taxon>Lindgomycetaceae</taxon>
        <taxon>Clohesyomyces</taxon>
    </lineage>
</organism>
<sequence>MRVPSDLTPAHSRPTTPLTSVTTAHDWIPRSLTPPGLHQSSSENYSPKIPSSFPNAQDA</sequence>
<evidence type="ECO:0000313" key="2">
    <source>
        <dbReference type="EMBL" id="ORY14213.1"/>
    </source>
</evidence>
<proteinExistence type="predicted"/>